<keyword evidence="3" id="KW-0238">DNA-binding</keyword>
<name>A0ABX2HD46_9FIRM</name>
<evidence type="ECO:0000256" key="3">
    <source>
        <dbReference type="ARBA" id="ARBA00023125"/>
    </source>
</evidence>
<feature type="domain" description="HTH lysR-type" evidence="5">
    <location>
        <begin position="9"/>
        <end position="66"/>
    </location>
</feature>
<dbReference type="PANTHER" id="PTHR30419:SF8">
    <property type="entry name" value="NITROGEN ASSIMILATION TRANSCRIPTIONAL ACTIVATOR-RELATED"/>
    <property type="match status" value="1"/>
</dbReference>
<sequence length="311" mass="35309">MCKKGGNPMDIRVLEYFLMAAREENITRAAQLLHVTQPTLSRQLMQLEDELGVKLFERTNHSVLLTDEGFLFRRRAQDIVAMAEKAKSEVAQNEETLTGIISIGCNELRSVQELAQAMTAFQNRYPKVKFELYSGSNEEIQERIEQGSLDIGLFLEPFNLTKYTTLPMKTKERWGALIHQEAPLAAQDTIHPGDLVGTLVMTIHINTPAHTELSQWSGDFAKEMDFSANYNVLHNAVIVARERKGAVICLEQDCRYDDMKFLPLEPELSVGSALAWKEGRIVSRAAKAFLQFLQQEGAEREEGEEKQQYEK</sequence>
<dbReference type="Proteomes" id="UP000669239">
    <property type="component" value="Unassembled WGS sequence"/>
</dbReference>
<dbReference type="InterPro" id="IPR000847">
    <property type="entry name" value="LysR_HTH_N"/>
</dbReference>
<comment type="caution">
    <text evidence="6">The sequence shown here is derived from an EMBL/GenBank/DDBJ whole genome shotgun (WGS) entry which is preliminary data.</text>
</comment>
<comment type="similarity">
    <text evidence="1">Belongs to the LysR transcriptional regulatory family.</text>
</comment>
<dbReference type="SUPFAM" id="SSF53850">
    <property type="entry name" value="Periplasmic binding protein-like II"/>
    <property type="match status" value="1"/>
</dbReference>
<dbReference type="PANTHER" id="PTHR30419">
    <property type="entry name" value="HTH-TYPE TRANSCRIPTIONAL REGULATOR YBHD"/>
    <property type="match status" value="1"/>
</dbReference>
<dbReference type="Pfam" id="PF03466">
    <property type="entry name" value="LysR_substrate"/>
    <property type="match status" value="1"/>
</dbReference>
<dbReference type="PROSITE" id="PS50931">
    <property type="entry name" value="HTH_LYSR"/>
    <property type="match status" value="1"/>
</dbReference>
<dbReference type="InterPro" id="IPR036388">
    <property type="entry name" value="WH-like_DNA-bd_sf"/>
</dbReference>
<accession>A0ABX2HD46</accession>
<gene>
    <name evidence="6" type="ORF">G5B36_01470</name>
</gene>
<protein>
    <submittedName>
        <fullName evidence="6">LysR family transcriptional regulator</fullName>
    </submittedName>
</protein>
<keyword evidence="2" id="KW-0805">Transcription regulation</keyword>
<evidence type="ECO:0000256" key="2">
    <source>
        <dbReference type="ARBA" id="ARBA00023015"/>
    </source>
</evidence>
<dbReference type="EMBL" id="JAAITT010000002">
    <property type="protein sequence ID" value="NSJ47375.1"/>
    <property type="molecule type" value="Genomic_DNA"/>
</dbReference>
<evidence type="ECO:0000313" key="6">
    <source>
        <dbReference type="EMBL" id="NSJ47375.1"/>
    </source>
</evidence>
<dbReference type="InterPro" id="IPR050950">
    <property type="entry name" value="HTH-type_LysR_regulators"/>
</dbReference>
<organism evidence="6 7">
    <name type="scientific">Enterocloster aldenensis</name>
    <dbReference type="NCBI Taxonomy" id="358742"/>
    <lineage>
        <taxon>Bacteria</taxon>
        <taxon>Bacillati</taxon>
        <taxon>Bacillota</taxon>
        <taxon>Clostridia</taxon>
        <taxon>Lachnospirales</taxon>
        <taxon>Lachnospiraceae</taxon>
        <taxon>Enterocloster</taxon>
    </lineage>
</organism>
<evidence type="ECO:0000256" key="4">
    <source>
        <dbReference type="ARBA" id="ARBA00023163"/>
    </source>
</evidence>
<evidence type="ECO:0000259" key="5">
    <source>
        <dbReference type="PROSITE" id="PS50931"/>
    </source>
</evidence>
<dbReference type="Gene3D" id="3.40.190.290">
    <property type="match status" value="1"/>
</dbReference>
<evidence type="ECO:0000256" key="1">
    <source>
        <dbReference type="ARBA" id="ARBA00009437"/>
    </source>
</evidence>
<dbReference type="CDD" id="cd05466">
    <property type="entry name" value="PBP2_LTTR_substrate"/>
    <property type="match status" value="1"/>
</dbReference>
<reference evidence="6 7" key="1">
    <citation type="journal article" date="2020" name="Cell Host Microbe">
        <title>Functional and Genomic Variation between Human-Derived Isolates of Lachnospiraceae Reveals Inter- and Intra-Species Diversity.</title>
        <authorList>
            <person name="Sorbara M.T."/>
            <person name="Littmann E.R."/>
            <person name="Fontana E."/>
            <person name="Moody T.U."/>
            <person name="Kohout C.E."/>
            <person name="Gjonbalaj M."/>
            <person name="Eaton V."/>
            <person name="Seok R."/>
            <person name="Leiner I.M."/>
            <person name="Pamer E.G."/>
        </authorList>
    </citation>
    <scope>NUCLEOTIDE SEQUENCE [LARGE SCALE GENOMIC DNA]</scope>
    <source>
        <strain evidence="6 7">MSK.1.17</strain>
    </source>
</reference>
<dbReference type="SUPFAM" id="SSF46785">
    <property type="entry name" value="Winged helix' DNA-binding domain"/>
    <property type="match status" value="1"/>
</dbReference>
<dbReference type="InterPro" id="IPR005119">
    <property type="entry name" value="LysR_subst-bd"/>
</dbReference>
<dbReference type="PRINTS" id="PR00039">
    <property type="entry name" value="HTHLYSR"/>
</dbReference>
<keyword evidence="7" id="KW-1185">Reference proteome</keyword>
<dbReference type="Gene3D" id="1.10.10.10">
    <property type="entry name" value="Winged helix-like DNA-binding domain superfamily/Winged helix DNA-binding domain"/>
    <property type="match status" value="1"/>
</dbReference>
<evidence type="ECO:0000313" key="7">
    <source>
        <dbReference type="Proteomes" id="UP000669239"/>
    </source>
</evidence>
<keyword evidence="4" id="KW-0804">Transcription</keyword>
<proteinExistence type="inferred from homology"/>
<dbReference type="InterPro" id="IPR036390">
    <property type="entry name" value="WH_DNA-bd_sf"/>
</dbReference>
<dbReference type="Pfam" id="PF00126">
    <property type="entry name" value="HTH_1"/>
    <property type="match status" value="1"/>
</dbReference>